<protein>
    <submittedName>
        <fullName evidence="1">Type II toxin-antitoxin system HicB family antitoxin</fullName>
    </submittedName>
</protein>
<dbReference type="AlphaFoldDB" id="A0AAP2CJR4"/>
<reference evidence="1 2" key="1">
    <citation type="submission" date="2021-05" db="EMBL/GenBank/DDBJ databases">
        <authorList>
            <person name="Zhang Z.D."/>
            <person name="Osman G."/>
        </authorList>
    </citation>
    <scope>NUCLEOTIDE SEQUENCE [LARGE SCALE GENOMIC DNA]</scope>
    <source>
        <strain evidence="1 2">KCTC 32217</strain>
    </source>
</reference>
<evidence type="ECO:0000313" key="2">
    <source>
        <dbReference type="Proteomes" id="UP001319104"/>
    </source>
</evidence>
<gene>
    <name evidence="1" type="ORF">KI659_07440</name>
</gene>
<comment type="caution">
    <text evidence="1">The sequence shown here is derived from an EMBL/GenBank/DDBJ whole genome shotgun (WGS) entry which is preliminary data.</text>
</comment>
<organism evidence="1 2">
    <name type="scientific">Litoribacter ruber</name>
    <dbReference type="NCBI Taxonomy" id="702568"/>
    <lineage>
        <taxon>Bacteria</taxon>
        <taxon>Pseudomonadati</taxon>
        <taxon>Bacteroidota</taxon>
        <taxon>Cytophagia</taxon>
        <taxon>Cytophagales</taxon>
        <taxon>Cyclobacteriaceae</taxon>
        <taxon>Litoribacter</taxon>
    </lineage>
</organism>
<dbReference type="SUPFAM" id="SSF143100">
    <property type="entry name" value="TTHA1013/TTHA0281-like"/>
    <property type="match status" value="1"/>
</dbReference>
<keyword evidence="2" id="KW-1185">Reference proteome</keyword>
<sequence>MRSIKIVIERAEDHYAAYAPDVWGVTGVGDTPNAAKAAILDAIDVVKENKPNDIPDALKGDFELEFQYDVESLLNYYKGIFTNAAIEKVTGINQKLIQHYASGLKKPRTAQRKKIEEGLHKLGKELLAIEL</sequence>
<dbReference type="RefSeq" id="WP_213944727.1">
    <property type="nucleotide sequence ID" value="NZ_JAHCMY010000003.1"/>
</dbReference>
<dbReference type="Proteomes" id="UP001319104">
    <property type="component" value="Unassembled WGS sequence"/>
</dbReference>
<dbReference type="EMBL" id="JAHCMY010000003">
    <property type="protein sequence ID" value="MBS9523845.1"/>
    <property type="molecule type" value="Genomic_DNA"/>
</dbReference>
<accession>A0AAP2CJR4</accession>
<name>A0AAP2CJR4_9BACT</name>
<evidence type="ECO:0000313" key="1">
    <source>
        <dbReference type="EMBL" id="MBS9523845.1"/>
    </source>
</evidence>
<dbReference type="InterPro" id="IPR035069">
    <property type="entry name" value="TTHA1013/TTHA0281-like"/>
</dbReference>
<proteinExistence type="predicted"/>